<feature type="region of interest" description="Disordered" evidence="1">
    <location>
        <begin position="1"/>
        <end position="53"/>
    </location>
</feature>
<feature type="compositionally biased region" description="Gly residues" evidence="1">
    <location>
        <begin position="37"/>
        <end position="53"/>
    </location>
</feature>
<accession>A0ABD1M7X9</accession>
<dbReference type="EMBL" id="JBGMDY010000006">
    <property type="protein sequence ID" value="KAL2331898.1"/>
    <property type="molecule type" value="Genomic_DNA"/>
</dbReference>
<feature type="compositionally biased region" description="Basic and acidic residues" evidence="1">
    <location>
        <begin position="1"/>
        <end position="26"/>
    </location>
</feature>
<reference evidence="2 3" key="1">
    <citation type="submission" date="2024-08" db="EMBL/GenBank/DDBJ databases">
        <title>Insights into the chromosomal genome structure of Flemingia macrophylla.</title>
        <authorList>
            <person name="Ding Y."/>
            <person name="Zhao Y."/>
            <person name="Bi W."/>
            <person name="Wu M."/>
            <person name="Zhao G."/>
            <person name="Gong Y."/>
            <person name="Li W."/>
            <person name="Zhang P."/>
        </authorList>
    </citation>
    <scope>NUCLEOTIDE SEQUENCE [LARGE SCALE GENOMIC DNA]</scope>
    <source>
        <strain evidence="2">DYQJB</strain>
        <tissue evidence="2">Leaf</tissue>
    </source>
</reference>
<dbReference type="Proteomes" id="UP001603857">
    <property type="component" value="Unassembled WGS sequence"/>
</dbReference>
<gene>
    <name evidence="2" type="ORF">Fmac_019479</name>
</gene>
<sequence>MRQEGDRDWGGRRREGNAGRGREEARASPWTMERGGARSGAGGVVGGSGRWRG</sequence>
<proteinExistence type="predicted"/>
<evidence type="ECO:0000256" key="1">
    <source>
        <dbReference type="SAM" id="MobiDB-lite"/>
    </source>
</evidence>
<evidence type="ECO:0000313" key="3">
    <source>
        <dbReference type="Proteomes" id="UP001603857"/>
    </source>
</evidence>
<keyword evidence="3" id="KW-1185">Reference proteome</keyword>
<name>A0ABD1M7X9_9FABA</name>
<organism evidence="2 3">
    <name type="scientific">Flemingia macrophylla</name>
    <dbReference type="NCBI Taxonomy" id="520843"/>
    <lineage>
        <taxon>Eukaryota</taxon>
        <taxon>Viridiplantae</taxon>
        <taxon>Streptophyta</taxon>
        <taxon>Embryophyta</taxon>
        <taxon>Tracheophyta</taxon>
        <taxon>Spermatophyta</taxon>
        <taxon>Magnoliopsida</taxon>
        <taxon>eudicotyledons</taxon>
        <taxon>Gunneridae</taxon>
        <taxon>Pentapetalae</taxon>
        <taxon>rosids</taxon>
        <taxon>fabids</taxon>
        <taxon>Fabales</taxon>
        <taxon>Fabaceae</taxon>
        <taxon>Papilionoideae</taxon>
        <taxon>50 kb inversion clade</taxon>
        <taxon>NPAAA clade</taxon>
        <taxon>indigoferoid/millettioid clade</taxon>
        <taxon>Phaseoleae</taxon>
        <taxon>Flemingia</taxon>
    </lineage>
</organism>
<dbReference type="AlphaFoldDB" id="A0ABD1M7X9"/>
<comment type="caution">
    <text evidence="2">The sequence shown here is derived from an EMBL/GenBank/DDBJ whole genome shotgun (WGS) entry which is preliminary data.</text>
</comment>
<evidence type="ECO:0000313" key="2">
    <source>
        <dbReference type="EMBL" id="KAL2331898.1"/>
    </source>
</evidence>
<protein>
    <submittedName>
        <fullName evidence="2">Uncharacterized protein</fullName>
    </submittedName>
</protein>